<protein>
    <recommendedName>
        <fullName evidence="1">Retrotransposon gag domain-containing protein</fullName>
    </recommendedName>
</protein>
<reference evidence="3" key="1">
    <citation type="submission" date="2017-03" db="EMBL/GenBank/DDBJ databases">
        <title>Phytopthora megakarya and P. palmivora, two closely related causual agents of cacao black pod achieved similar genome size and gene model numbers by different mechanisms.</title>
        <authorList>
            <person name="Ali S."/>
            <person name="Shao J."/>
            <person name="Larry D.J."/>
            <person name="Kronmiller B."/>
            <person name="Shen D."/>
            <person name="Strem M.D."/>
            <person name="Melnick R.L."/>
            <person name="Guiltinan M.J."/>
            <person name="Tyler B.M."/>
            <person name="Meinhardt L.W."/>
            <person name="Bailey B.A."/>
        </authorList>
    </citation>
    <scope>NUCLEOTIDE SEQUENCE [LARGE SCALE GENOMIC DNA]</scope>
    <source>
        <strain evidence="3">zdho120</strain>
    </source>
</reference>
<dbReference type="Proteomes" id="UP000198211">
    <property type="component" value="Unassembled WGS sequence"/>
</dbReference>
<name>A0A225X124_9STRA</name>
<dbReference type="Pfam" id="PF03732">
    <property type="entry name" value="Retrotrans_gag"/>
    <property type="match status" value="1"/>
</dbReference>
<evidence type="ECO:0000313" key="3">
    <source>
        <dbReference type="Proteomes" id="UP000198211"/>
    </source>
</evidence>
<dbReference type="AlphaFoldDB" id="A0A225X124"/>
<proteinExistence type="predicted"/>
<gene>
    <name evidence="2" type="ORF">PHMEG_0002280</name>
</gene>
<sequence length="223" mass="25746">MQQQMAASQSRTETLSARPTVARKHKLLPKLDEVLGLRFFAIEQYYADYHPMMSGESYQFVIMVSTHLGVTPMSWDRQFAIECDHAGRVKTWAIFKEAMRRRFLPPDSEDRLRERLCSLNQGSSLHDYVANFQNLLIQCTVTISQLELRFYFQQGLKTETANHTRENHPATLDETIQLAMRSDHADKRALILDNEWQSKATCHHYKNVGQIAPNCPSKQGPSF</sequence>
<feature type="domain" description="Retrotransposon gag" evidence="1">
    <location>
        <begin position="73"/>
        <end position="157"/>
    </location>
</feature>
<accession>A0A225X124</accession>
<dbReference type="OrthoDB" id="121393at2759"/>
<evidence type="ECO:0000259" key="1">
    <source>
        <dbReference type="Pfam" id="PF03732"/>
    </source>
</evidence>
<dbReference type="InterPro" id="IPR005162">
    <property type="entry name" value="Retrotrans_gag_dom"/>
</dbReference>
<evidence type="ECO:0000313" key="2">
    <source>
        <dbReference type="EMBL" id="OWZ22929.1"/>
    </source>
</evidence>
<comment type="caution">
    <text evidence="2">The sequence shown here is derived from an EMBL/GenBank/DDBJ whole genome shotgun (WGS) entry which is preliminary data.</text>
</comment>
<dbReference type="EMBL" id="NBNE01000098">
    <property type="protein sequence ID" value="OWZ22929.1"/>
    <property type="molecule type" value="Genomic_DNA"/>
</dbReference>
<keyword evidence="3" id="KW-1185">Reference proteome</keyword>
<organism evidence="2 3">
    <name type="scientific">Phytophthora megakarya</name>
    <dbReference type="NCBI Taxonomy" id="4795"/>
    <lineage>
        <taxon>Eukaryota</taxon>
        <taxon>Sar</taxon>
        <taxon>Stramenopiles</taxon>
        <taxon>Oomycota</taxon>
        <taxon>Peronosporomycetes</taxon>
        <taxon>Peronosporales</taxon>
        <taxon>Peronosporaceae</taxon>
        <taxon>Phytophthora</taxon>
    </lineage>
</organism>